<dbReference type="Gene3D" id="3.50.50.60">
    <property type="entry name" value="FAD/NAD(P)-binding domain"/>
    <property type="match status" value="2"/>
</dbReference>
<sequence length="323" mass="34469">PATATEPSDKSAFDQQSLQGRSLIETARNLGVEILSKTTVWNVVERNGEFDLYAHQDGDPCCFIANQLIIATGAYEKSFPVPGWTLPGFLTTGAAQTLIRAYKVAPGSRILISGNGPLNLQVAAELIRNGVSVAAVIETSRPNNLRNFGALTNALWKSPALISKGLSYLRALKKANVPVLYNHVLIGAEGVDGVEFGRVAALDSNGRPISGSERKFEVDTICVGYGFIPNTELTRLLGCSHNYDRESGVLIVSRDDDGLTSRPGVFSVGDAGGLQGAQVALAQGTLAGFSAAQNLGHTPSNVAEVAKAKRRVIRHRKFQQALW</sequence>
<proteinExistence type="predicted"/>
<dbReference type="InterPro" id="IPR023753">
    <property type="entry name" value="FAD/NAD-binding_dom"/>
</dbReference>
<feature type="domain" description="FAD/NAD(P)-binding" evidence="2">
    <location>
        <begin position="27"/>
        <end position="284"/>
    </location>
</feature>
<dbReference type="GO" id="GO:0016491">
    <property type="term" value="F:oxidoreductase activity"/>
    <property type="evidence" value="ECO:0007669"/>
    <property type="project" value="UniProtKB-KW"/>
</dbReference>
<gene>
    <name evidence="3" type="ORF">METZ01_LOCUS347557</name>
</gene>
<protein>
    <recommendedName>
        <fullName evidence="2">FAD/NAD(P)-binding domain-containing protein</fullName>
    </recommendedName>
</protein>
<feature type="non-terminal residue" evidence="3">
    <location>
        <position position="323"/>
    </location>
</feature>
<accession>A0A382RAF9</accession>
<dbReference type="AlphaFoldDB" id="A0A382RAF9"/>
<keyword evidence="1" id="KW-0560">Oxidoreductase</keyword>
<feature type="non-terminal residue" evidence="3">
    <location>
        <position position="1"/>
    </location>
</feature>
<evidence type="ECO:0000256" key="1">
    <source>
        <dbReference type="ARBA" id="ARBA00023002"/>
    </source>
</evidence>
<dbReference type="SUPFAM" id="SSF51905">
    <property type="entry name" value="FAD/NAD(P)-binding domain"/>
    <property type="match status" value="1"/>
</dbReference>
<dbReference type="PRINTS" id="PR00368">
    <property type="entry name" value="FADPNR"/>
</dbReference>
<organism evidence="3">
    <name type="scientific">marine metagenome</name>
    <dbReference type="NCBI Taxonomy" id="408172"/>
    <lineage>
        <taxon>unclassified sequences</taxon>
        <taxon>metagenomes</taxon>
        <taxon>ecological metagenomes</taxon>
    </lineage>
</organism>
<dbReference type="EMBL" id="UINC01120300">
    <property type="protein sequence ID" value="SVC94703.1"/>
    <property type="molecule type" value="Genomic_DNA"/>
</dbReference>
<dbReference type="InterPro" id="IPR051691">
    <property type="entry name" value="Metab_Enz_Cyan_OpOx_G3PDH"/>
</dbReference>
<evidence type="ECO:0000259" key="2">
    <source>
        <dbReference type="Pfam" id="PF07992"/>
    </source>
</evidence>
<dbReference type="PANTHER" id="PTHR42949:SF3">
    <property type="entry name" value="ANAEROBIC GLYCEROL-3-PHOSPHATE DEHYDROGENASE SUBUNIT B"/>
    <property type="match status" value="1"/>
</dbReference>
<dbReference type="InterPro" id="IPR036188">
    <property type="entry name" value="FAD/NAD-bd_sf"/>
</dbReference>
<reference evidence="3" key="1">
    <citation type="submission" date="2018-05" db="EMBL/GenBank/DDBJ databases">
        <authorList>
            <person name="Lanie J.A."/>
            <person name="Ng W.-L."/>
            <person name="Kazmierczak K.M."/>
            <person name="Andrzejewski T.M."/>
            <person name="Davidsen T.M."/>
            <person name="Wayne K.J."/>
            <person name="Tettelin H."/>
            <person name="Glass J.I."/>
            <person name="Rusch D."/>
            <person name="Podicherti R."/>
            <person name="Tsui H.-C.T."/>
            <person name="Winkler M.E."/>
        </authorList>
    </citation>
    <scope>NUCLEOTIDE SEQUENCE</scope>
</reference>
<evidence type="ECO:0000313" key="3">
    <source>
        <dbReference type="EMBL" id="SVC94703.1"/>
    </source>
</evidence>
<name>A0A382RAF9_9ZZZZ</name>
<dbReference type="PANTHER" id="PTHR42949">
    <property type="entry name" value="ANAEROBIC GLYCEROL-3-PHOSPHATE DEHYDROGENASE SUBUNIT B"/>
    <property type="match status" value="1"/>
</dbReference>
<dbReference type="Pfam" id="PF07992">
    <property type="entry name" value="Pyr_redox_2"/>
    <property type="match status" value="1"/>
</dbReference>